<feature type="binding site" evidence="3">
    <location>
        <position position="290"/>
    </location>
    <ligand>
        <name>CTP</name>
        <dbReference type="ChEBI" id="CHEBI:37563"/>
    </ligand>
</feature>
<evidence type="ECO:0000256" key="2">
    <source>
        <dbReference type="ARBA" id="ARBA00023239"/>
    </source>
</evidence>
<keyword evidence="3" id="KW-0460">Magnesium</keyword>
<keyword evidence="3 4" id="KW-0288">FMN</keyword>
<comment type="pathway">
    <text evidence="3 4">Cofactor biosynthesis; coenzyme A biosynthesis; CoA from (R)-pantothenate: step 3/5.</text>
</comment>
<feature type="domain" description="Flavoprotein" evidence="5">
    <location>
        <begin position="8"/>
        <end position="179"/>
    </location>
</feature>
<keyword evidence="3" id="KW-0479">Metal-binding</keyword>
<feature type="active site" description="Proton donor" evidence="3">
    <location>
        <position position="160"/>
    </location>
</feature>
<comment type="catalytic activity">
    <reaction evidence="3 4">
        <text>(R)-4'-phosphopantothenate + L-cysteine + CTP = N-[(R)-4-phosphopantothenoyl]-L-cysteine + CMP + diphosphate + H(+)</text>
        <dbReference type="Rhea" id="RHEA:19397"/>
        <dbReference type="ChEBI" id="CHEBI:10986"/>
        <dbReference type="ChEBI" id="CHEBI:15378"/>
        <dbReference type="ChEBI" id="CHEBI:33019"/>
        <dbReference type="ChEBI" id="CHEBI:35235"/>
        <dbReference type="ChEBI" id="CHEBI:37563"/>
        <dbReference type="ChEBI" id="CHEBI:59458"/>
        <dbReference type="ChEBI" id="CHEBI:60377"/>
        <dbReference type="EC" id="6.3.2.5"/>
    </reaction>
</comment>
<keyword evidence="1 3" id="KW-0210">Decarboxylase</keyword>
<evidence type="ECO:0000313" key="7">
    <source>
        <dbReference type="EMBL" id="GGC08623.1"/>
    </source>
</evidence>
<feature type="region of interest" description="Phosphopantothenoylcysteine decarboxylase" evidence="3">
    <location>
        <begin position="1"/>
        <end position="191"/>
    </location>
</feature>
<comment type="pathway">
    <text evidence="3 4">Cofactor biosynthesis; coenzyme A biosynthesis; CoA from (R)-pantothenate: step 2/5.</text>
</comment>
<organism evidence="7 8">
    <name type="scientific">Marinobacterium zhoushanense</name>
    <dbReference type="NCBI Taxonomy" id="1679163"/>
    <lineage>
        <taxon>Bacteria</taxon>
        <taxon>Pseudomonadati</taxon>
        <taxon>Pseudomonadota</taxon>
        <taxon>Gammaproteobacteria</taxon>
        <taxon>Oceanospirillales</taxon>
        <taxon>Oceanospirillaceae</taxon>
        <taxon>Marinobacterium</taxon>
    </lineage>
</organism>
<evidence type="ECO:0000259" key="6">
    <source>
        <dbReference type="Pfam" id="PF04127"/>
    </source>
</evidence>
<dbReference type="NCBIfam" id="TIGR00521">
    <property type="entry name" value="coaBC_dfp"/>
    <property type="match status" value="1"/>
</dbReference>
<dbReference type="InterPro" id="IPR036551">
    <property type="entry name" value="Flavin_trans-like"/>
</dbReference>
<evidence type="ECO:0000313" key="8">
    <source>
        <dbReference type="Proteomes" id="UP000629025"/>
    </source>
</evidence>
<keyword evidence="2 3" id="KW-0456">Lyase</keyword>
<dbReference type="HAMAP" id="MF_02225">
    <property type="entry name" value="CoaBC"/>
    <property type="match status" value="1"/>
</dbReference>
<comment type="caution">
    <text evidence="7">The sequence shown here is derived from an EMBL/GenBank/DDBJ whole genome shotgun (WGS) entry which is preliminary data.</text>
</comment>
<comment type="similarity">
    <text evidence="3 4">In the N-terminal section; belongs to the HFCD (homo-oligomeric flavin containing Cys decarboxylase) superfamily.</text>
</comment>
<reference evidence="8" key="1">
    <citation type="journal article" date="2019" name="Int. J. Syst. Evol. Microbiol.">
        <title>The Global Catalogue of Microorganisms (GCM) 10K type strain sequencing project: providing services to taxonomists for standard genome sequencing and annotation.</title>
        <authorList>
            <consortium name="The Broad Institute Genomics Platform"/>
            <consortium name="The Broad Institute Genome Sequencing Center for Infectious Disease"/>
            <person name="Wu L."/>
            <person name="Ma J."/>
        </authorList>
    </citation>
    <scope>NUCLEOTIDE SEQUENCE [LARGE SCALE GENOMIC DNA]</scope>
    <source>
        <strain evidence="8">CGMCC 1.15341</strain>
    </source>
</reference>
<feature type="binding site" evidence="3">
    <location>
        <position position="339"/>
    </location>
    <ligand>
        <name>CTP</name>
        <dbReference type="ChEBI" id="CHEBI:37563"/>
    </ligand>
</feature>
<accession>A0ABQ1KVZ3</accession>
<dbReference type="Proteomes" id="UP000629025">
    <property type="component" value="Unassembled WGS sequence"/>
</dbReference>
<dbReference type="Gene3D" id="3.40.50.10300">
    <property type="entry name" value="CoaB-like"/>
    <property type="match status" value="1"/>
</dbReference>
<sequence length="406" mass="43152">MHRLTNRRILLGITGGIAAYKSAELTRLFKAAGADVRVVMTPAATEFITPLTLQALSGNPVHLQLLNPEAEAGMGHIELAKWADLILVAPASADFIARLAAGMGDDLLTTLCLASDAPICLAPAMNQAMWRDPRTQQNVDKLKASIGVKIFGPGVGEQACGDTGPGRMLEPVELAELASDQFETLALSGRTVYITAGPTREALDPVRYISNHSSGKMGYALAAAARDAGARVRLISGPVSIAVPDRVQCVQVESAQQMLDASLEGLADCDLFIAAAAVADYRPVSVAEHKIKKGSEEIMELHLVKNPDIVATVASSKNRPFTVGFAAETRDVVAYAQDKLARKRLDLIVANDVSAPGIGFNSDENAVTLVGPDSVESLPQTHKQQLARQLINRIARHLNEQAKTTG</sequence>
<comment type="function">
    <text evidence="4">Catalyzes two steps in the biosynthesis of coenzyme A. In the first step cysteine is conjugated to 4'-phosphopantothenate to form 4-phosphopantothenoylcysteine, in the latter compound is decarboxylated to form 4'-phosphopantotheine.</text>
</comment>
<dbReference type="SUPFAM" id="SSF102645">
    <property type="entry name" value="CoaB-like"/>
    <property type="match status" value="1"/>
</dbReference>
<keyword evidence="3 4" id="KW-0436">Ligase</keyword>
<keyword evidence="3" id="KW-0511">Multifunctional enzyme</keyword>
<feature type="domain" description="DNA/pantothenate metabolism flavoprotein C-terminal" evidence="6">
    <location>
        <begin position="187"/>
        <end position="396"/>
    </location>
</feature>
<evidence type="ECO:0000256" key="3">
    <source>
        <dbReference type="HAMAP-Rule" id="MF_02225"/>
    </source>
</evidence>
<proteinExistence type="inferred from homology"/>
<dbReference type="InterPro" id="IPR007085">
    <property type="entry name" value="DNA/pantothenate-metab_flavo_C"/>
</dbReference>
<dbReference type="Pfam" id="PF04127">
    <property type="entry name" value="DFP"/>
    <property type="match status" value="1"/>
</dbReference>
<comment type="similarity">
    <text evidence="3 4">In the C-terminal section; belongs to the PPC synthetase family.</text>
</comment>
<gene>
    <name evidence="3 7" type="primary">coaBC</name>
    <name evidence="7" type="ORF">GCM10011352_38690</name>
</gene>
<comment type="cofactor">
    <cofactor evidence="3">
        <name>FMN</name>
        <dbReference type="ChEBI" id="CHEBI:58210"/>
    </cofactor>
    <text evidence="3">Binds 1 FMN per subunit.</text>
</comment>
<comment type="catalytic activity">
    <reaction evidence="3 4">
        <text>N-[(R)-4-phosphopantothenoyl]-L-cysteine + H(+) = (R)-4'-phosphopantetheine + CO2</text>
        <dbReference type="Rhea" id="RHEA:16793"/>
        <dbReference type="ChEBI" id="CHEBI:15378"/>
        <dbReference type="ChEBI" id="CHEBI:16526"/>
        <dbReference type="ChEBI" id="CHEBI:59458"/>
        <dbReference type="ChEBI" id="CHEBI:61723"/>
        <dbReference type="EC" id="4.1.1.36"/>
    </reaction>
</comment>
<dbReference type="PANTHER" id="PTHR14359:SF6">
    <property type="entry name" value="PHOSPHOPANTOTHENOYLCYSTEINE DECARBOXYLASE"/>
    <property type="match status" value="1"/>
</dbReference>
<dbReference type="Pfam" id="PF02441">
    <property type="entry name" value="Flavoprotein"/>
    <property type="match status" value="1"/>
</dbReference>
<feature type="binding site" evidence="3">
    <location>
        <position position="325"/>
    </location>
    <ligand>
        <name>CTP</name>
        <dbReference type="ChEBI" id="CHEBI:37563"/>
    </ligand>
</feature>
<feature type="binding site" evidence="3">
    <location>
        <begin position="307"/>
        <end position="310"/>
    </location>
    <ligand>
        <name>CTP</name>
        <dbReference type="ChEBI" id="CHEBI:37563"/>
    </ligand>
</feature>
<name>A0ABQ1KVZ3_9GAMM</name>
<evidence type="ECO:0000256" key="1">
    <source>
        <dbReference type="ARBA" id="ARBA00022793"/>
    </source>
</evidence>
<keyword evidence="3 4" id="KW-0285">Flavoprotein</keyword>
<dbReference type="InterPro" id="IPR035929">
    <property type="entry name" value="CoaB-like_sf"/>
</dbReference>
<comment type="caution">
    <text evidence="3">Lacks conserved residue(s) required for the propagation of feature annotation.</text>
</comment>
<dbReference type="InterPro" id="IPR005252">
    <property type="entry name" value="CoaBC"/>
</dbReference>
<dbReference type="SUPFAM" id="SSF52507">
    <property type="entry name" value="Homo-oligomeric flavin-containing Cys decarboxylases, HFCD"/>
    <property type="match status" value="1"/>
</dbReference>
<evidence type="ECO:0000256" key="4">
    <source>
        <dbReference type="RuleBase" id="RU364078"/>
    </source>
</evidence>
<dbReference type="PANTHER" id="PTHR14359">
    <property type="entry name" value="HOMO-OLIGOMERIC FLAVIN CONTAINING CYS DECARBOXYLASE FAMILY"/>
    <property type="match status" value="1"/>
</dbReference>
<evidence type="ECO:0000259" key="5">
    <source>
        <dbReference type="Pfam" id="PF02441"/>
    </source>
</evidence>
<keyword evidence="8" id="KW-1185">Reference proteome</keyword>
<comment type="function">
    <text evidence="3">Catalyzes two sequential steps in the biosynthesis of coenzyme A. In the first step cysteine is conjugated to 4'-phosphopantothenate to form 4-phosphopantothenoylcysteine. In the second step the latter compound is decarboxylated to form 4'-phosphopantotheine.</text>
</comment>
<feature type="region of interest" description="Phosphopantothenate--cysteine ligase" evidence="3">
    <location>
        <begin position="192"/>
        <end position="406"/>
    </location>
</feature>
<feature type="binding site" evidence="3">
    <location>
        <position position="343"/>
    </location>
    <ligand>
        <name>CTP</name>
        <dbReference type="ChEBI" id="CHEBI:37563"/>
    </ligand>
</feature>
<comment type="cofactor">
    <cofactor evidence="3">
        <name>Mg(2+)</name>
        <dbReference type="ChEBI" id="CHEBI:18420"/>
    </cofactor>
</comment>
<dbReference type="RefSeq" id="WP_188751440.1">
    <property type="nucleotide sequence ID" value="NZ_BMIJ01000009.1"/>
</dbReference>
<protein>
    <recommendedName>
        <fullName evidence="3">Coenzyme A biosynthesis bifunctional protein CoaBC</fullName>
    </recommendedName>
    <alternativeName>
        <fullName evidence="3">DNA/pantothenate metabolism flavoprotein</fullName>
    </alternativeName>
    <alternativeName>
        <fullName evidence="3">Phosphopantothenoylcysteine synthetase/decarboxylase</fullName>
        <shortName evidence="3">PPCS-PPCDC</shortName>
    </alternativeName>
    <domain>
        <recommendedName>
            <fullName evidence="3">Phosphopantothenoylcysteine decarboxylase</fullName>
            <shortName evidence="3">PPC decarboxylase</shortName>
            <shortName evidence="3">PPC-DC</shortName>
            <ecNumber evidence="3">4.1.1.36</ecNumber>
        </recommendedName>
        <alternativeName>
            <fullName evidence="3">CoaC</fullName>
        </alternativeName>
    </domain>
    <domain>
        <recommendedName>
            <fullName evidence="3">Phosphopantothenate--cysteine ligase</fullName>
            <ecNumber evidence="3">6.3.2.5</ecNumber>
        </recommendedName>
        <alternativeName>
            <fullName evidence="3">CoaB</fullName>
        </alternativeName>
        <alternativeName>
            <fullName evidence="3">Phosphopantothenoylcysteine synthetase</fullName>
            <shortName evidence="3">PPC synthetase</shortName>
            <shortName evidence="3">PPC-S</shortName>
        </alternativeName>
    </domain>
</protein>
<dbReference type="EMBL" id="BMIJ01000009">
    <property type="protein sequence ID" value="GGC08623.1"/>
    <property type="molecule type" value="Genomic_DNA"/>
</dbReference>
<dbReference type="EC" id="6.3.2.5" evidence="3"/>
<dbReference type="Gene3D" id="3.40.50.1950">
    <property type="entry name" value="Flavin prenyltransferase-like"/>
    <property type="match status" value="1"/>
</dbReference>
<dbReference type="InterPro" id="IPR003382">
    <property type="entry name" value="Flavoprotein"/>
</dbReference>
<dbReference type="EC" id="4.1.1.36" evidence="3"/>
<feature type="binding site" evidence="3">
    <location>
        <position position="280"/>
    </location>
    <ligand>
        <name>CTP</name>
        <dbReference type="ChEBI" id="CHEBI:37563"/>
    </ligand>
</feature>